<dbReference type="Pfam" id="PF00583">
    <property type="entry name" value="Acetyltransf_1"/>
    <property type="match status" value="1"/>
</dbReference>
<organism evidence="2 3">
    <name type="scientific">Talaromyces atroroseus</name>
    <dbReference type="NCBI Taxonomy" id="1441469"/>
    <lineage>
        <taxon>Eukaryota</taxon>
        <taxon>Fungi</taxon>
        <taxon>Dikarya</taxon>
        <taxon>Ascomycota</taxon>
        <taxon>Pezizomycotina</taxon>
        <taxon>Eurotiomycetes</taxon>
        <taxon>Eurotiomycetidae</taxon>
        <taxon>Eurotiales</taxon>
        <taxon>Trichocomaceae</taxon>
        <taxon>Talaromyces</taxon>
        <taxon>Talaromyces sect. Trachyspermi</taxon>
    </lineage>
</organism>
<sequence>MADVDAIVQIAVDVIPQEPQVLYQYPYTDKFPEDCYRCTTEEIKGFVENASPASDILVMVAEVDNEKSPSGKTIIAHTVWDLMAVGNKKAAALREELGSVNDTADKFDCSDRRDADWNRIEYYSRIISRITWEYLEPTDRTTLPRTYIHLIRVATSPQWQRHGAGTLLCNWGIDVAQKHNLQIGLFATPSGRGLYTKLGFQKLTTAFVQMPEEKENVSMTVMKWYPQPQKAPGQALNAVKRLLFCGVDST</sequence>
<reference evidence="2 3" key="1">
    <citation type="submission" date="2015-06" db="EMBL/GenBank/DDBJ databases">
        <title>Talaromyces atroroseus IBT 11181 draft genome.</title>
        <authorList>
            <person name="Rasmussen K.B."/>
            <person name="Rasmussen S."/>
            <person name="Petersen B."/>
            <person name="Sicheritz-Ponten T."/>
            <person name="Mortensen U.H."/>
            <person name="Thrane U."/>
        </authorList>
    </citation>
    <scope>NUCLEOTIDE SEQUENCE [LARGE SCALE GENOMIC DNA]</scope>
    <source>
        <strain evidence="2 3">IBT 11181</strain>
    </source>
</reference>
<dbReference type="CDD" id="cd04301">
    <property type="entry name" value="NAT_SF"/>
    <property type="match status" value="1"/>
</dbReference>
<dbReference type="PROSITE" id="PS51186">
    <property type="entry name" value="GNAT"/>
    <property type="match status" value="1"/>
</dbReference>
<keyword evidence="3" id="KW-1185">Reference proteome</keyword>
<protein>
    <recommendedName>
        <fullName evidence="1">N-acetyltransferase domain-containing protein</fullName>
    </recommendedName>
</protein>
<dbReference type="Gene3D" id="3.40.630.30">
    <property type="match status" value="1"/>
</dbReference>
<dbReference type="PANTHER" id="PTHR42791:SF2">
    <property type="entry name" value="N-ACETYLTRANSFERASE DOMAIN-CONTAINING PROTEIN"/>
    <property type="match status" value="1"/>
</dbReference>
<proteinExistence type="predicted"/>
<feature type="domain" description="N-acetyltransferase" evidence="1">
    <location>
        <begin position="83"/>
        <end position="227"/>
    </location>
</feature>
<evidence type="ECO:0000259" key="1">
    <source>
        <dbReference type="PROSITE" id="PS51186"/>
    </source>
</evidence>
<dbReference type="InterPro" id="IPR000182">
    <property type="entry name" value="GNAT_dom"/>
</dbReference>
<dbReference type="OrthoDB" id="410198at2759"/>
<comment type="caution">
    <text evidence="2">The sequence shown here is derived from an EMBL/GenBank/DDBJ whole genome shotgun (WGS) entry which is preliminary data.</text>
</comment>
<name>A0A1Q5Q9Y1_TALAT</name>
<dbReference type="RefSeq" id="XP_020122841.1">
    <property type="nucleotide sequence ID" value="XM_020261020.1"/>
</dbReference>
<dbReference type="InterPro" id="IPR052523">
    <property type="entry name" value="Trichothecene_AcTrans"/>
</dbReference>
<accession>A0A1Q5Q9Y1</accession>
<evidence type="ECO:0000313" key="2">
    <source>
        <dbReference type="EMBL" id="OKL62720.1"/>
    </source>
</evidence>
<evidence type="ECO:0000313" key="3">
    <source>
        <dbReference type="Proteomes" id="UP000214365"/>
    </source>
</evidence>
<gene>
    <name evidence="2" type="ORF">UA08_01364</name>
</gene>
<dbReference type="GO" id="GO:0016747">
    <property type="term" value="F:acyltransferase activity, transferring groups other than amino-acyl groups"/>
    <property type="evidence" value="ECO:0007669"/>
    <property type="project" value="InterPro"/>
</dbReference>
<dbReference type="STRING" id="1441469.A0A1Q5Q9Y1"/>
<dbReference type="Proteomes" id="UP000214365">
    <property type="component" value="Unassembled WGS sequence"/>
</dbReference>
<dbReference type="PANTHER" id="PTHR42791">
    <property type="entry name" value="GNAT FAMILY ACETYLTRANSFERASE"/>
    <property type="match status" value="1"/>
</dbReference>
<dbReference type="InterPro" id="IPR016181">
    <property type="entry name" value="Acyl_CoA_acyltransferase"/>
</dbReference>
<dbReference type="AlphaFoldDB" id="A0A1Q5Q9Y1"/>
<dbReference type="SUPFAM" id="SSF55729">
    <property type="entry name" value="Acyl-CoA N-acyltransferases (Nat)"/>
    <property type="match status" value="1"/>
</dbReference>
<dbReference type="GeneID" id="31001119"/>
<dbReference type="EMBL" id="LFMY01000002">
    <property type="protein sequence ID" value="OKL62720.1"/>
    <property type="molecule type" value="Genomic_DNA"/>
</dbReference>